<organism evidence="1 2">
    <name type="scientific">Artemisia annua</name>
    <name type="common">Sweet wormwood</name>
    <dbReference type="NCBI Taxonomy" id="35608"/>
    <lineage>
        <taxon>Eukaryota</taxon>
        <taxon>Viridiplantae</taxon>
        <taxon>Streptophyta</taxon>
        <taxon>Embryophyta</taxon>
        <taxon>Tracheophyta</taxon>
        <taxon>Spermatophyta</taxon>
        <taxon>Magnoliopsida</taxon>
        <taxon>eudicotyledons</taxon>
        <taxon>Gunneridae</taxon>
        <taxon>Pentapetalae</taxon>
        <taxon>asterids</taxon>
        <taxon>campanulids</taxon>
        <taxon>Asterales</taxon>
        <taxon>Asteraceae</taxon>
        <taxon>Asteroideae</taxon>
        <taxon>Anthemideae</taxon>
        <taxon>Artemisiinae</taxon>
        <taxon>Artemisia</taxon>
    </lineage>
</organism>
<dbReference type="OrthoDB" id="1748671at2759"/>
<dbReference type="GO" id="GO:0004386">
    <property type="term" value="F:helicase activity"/>
    <property type="evidence" value="ECO:0007669"/>
    <property type="project" value="UniProtKB-KW"/>
</dbReference>
<comment type="caution">
    <text evidence="1">The sequence shown here is derived from an EMBL/GenBank/DDBJ whole genome shotgun (WGS) entry which is preliminary data.</text>
</comment>
<sequence length="93" mass="10890">MVKDAKLDRLKQLLKETEKYLQKLGSKLEEEKVIIRCFEEDMGVENSEFTIENEYETDQAKHYMESNEKYYLMAHSIKETVAEQPATLIGGKL</sequence>
<protein>
    <submittedName>
        <fullName evidence="1">Helicase, C-terminal</fullName>
    </submittedName>
</protein>
<accession>A0A2U1P657</accession>
<dbReference type="AlphaFoldDB" id="A0A2U1P657"/>
<name>A0A2U1P657_ARTAN</name>
<proteinExistence type="predicted"/>
<keyword evidence="1" id="KW-0547">Nucleotide-binding</keyword>
<reference evidence="1 2" key="1">
    <citation type="journal article" date="2018" name="Mol. Plant">
        <title>The genome of Artemisia annua provides insight into the evolution of Asteraceae family and artemisinin biosynthesis.</title>
        <authorList>
            <person name="Shen Q."/>
            <person name="Zhang L."/>
            <person name="Liao Z."/>
            <person name="Wang S."/>
            <person name="Yan T."/>
            <person name="Shi P."/>
            <person name="Liu M."/>
            <person name="Fu X."/>
            <person name="Pan Q."/>
            <person name="Wang Y."/>
            <person name="Lv Z."/>
            <person name="Lu X."/>
            <person name="Zhang F."/>
            <person name="Jiang W."/>
            <person name="Ma Y."/>
            <person name="Chen M."/>
            <person name="Hao X."/>
            <person name="Li L."/>
            <person name="Tang Y."/>
            <person name="Lv G."/>
            <person name="Zhou Y."/>
            <person name="Sun X."/>
            <person name="Brodelius P.E."/>
            <person name="Rose J.K.C."/>
            <person name="Tang K."/>
        </authorList>
    </citation>
    <scope>NUCLEOTIDE SEQUENCE [LARGE SCALE GENOMIC DNA]</scope>
    <source>
        <strain evidence="2">cv. Huhao1</strain>
        <tissue evidence="1">Leaf</tissue>
    </source>
</reference>
<evidence type="ECO:0000313" key="1">
    <source>
        <dbReference type="EMBL" id="PWA81180.1"/>
    </source>
</evidence>
<keyword evidence="1" id="KW-0067">ATP-binding</keyword>
<dbReference type="Proteomes" id="UP000245207">
    <property type="component" value="Unassembled WGS sequence"/>
</dbReference>
<dbReference type="EMBL" id="PKPP01001621">
    <property type="protein sequence ID" value="PWA81180.1"/>
    <property type="molecule type" value="Genomic_DNA"/>
</dbReference>
<dbReference type="STRING" id="35608.A0A2U1P657"/>
<gene>
    <name evidence="1" type="ORF">CTI12_AA190000</name>
</gene>
<keyword evidence="1" id="KW-0347">Helicase</keyword>
<keyword evidence="1" id="KW-0378">Hydrolase</keyword>
<evidence type="ECO:0000313" key="2">
    <source>
        <dbReference type="Proteomes" id="UP000245207"/>
    </source>
</evidence>
<keyword evidence="2" id="KW-1185">Reference proteome</keyword>